<dbReference type="AlphaFoldDB" id="A0AAV9X7G6"/>
<evidence type="ECO:0000256" key="3">
    <source>
        <dbReference type="ARBA" id="ARBA00022525"/>
    </source>
</evidence>
<dbReference type="Gene3D" id="2.60.120.10">
    <property type="entry name" value="Jelly Rolls"/>
    <property type="match status" value="1"/>
</dbReference>
<dbReference type="SUPFAM" id="SSF51182">
    <property type="entry name" value="RmlC-like cupins"/>
    <property type="match status" value="1"/>
</dbReference>
<organism evidence="9 10">
    <name type="scientific">Orbilia ellipsospora</name>
    <dbReference type="NCBI Taxonomy" id="2528407"/>
    <lineage>
        <taxon>Eukaryota</taxon>
        <taxon>Fungi</taxon>
        <taxon>Dikarya</taxon>
        <taxon>Ascomycota</taxon>
        <taxon>Pezizomycotina</taxon>
        <taxon>Orbiliomycetes</taxon>
        <taxon>Orbiliales</taxon>
        <taxon>Orbiliaceae</taxon>
        <taxon>Orbilia</taxon>
    </lineage>
</organism>
<accession>A0AAV9X7G6</accession>
<dbReference type="InterPro" id="IPR019780">
    <property type="entry name" value="Germin_Mn-BS"/>
</dbReference>
<keyword evidence="10" id="KW-1185">Reference proteome</keyword>
<feature type="domain" description="Cupin type-1" evidence="8">
    <location>
        <begin position="93"/>
        <end position="242"/>
    </location>
</feature>
<evidence type="ECO:0000256" key="6">
    <source>
        <dbReference type="SAM" id="MobiDB-lite"/>
    </source>
</evidence>
<evidence type="ECO:0000256" key="1">
    <source>
        <dbReference type="ARBA" id="ARBA00004613"/>
    </source>
</evidence>
<dbReference type="InterPro" id="IPR006045">
    <property type="entry name" value="Cupin_1"/>
</dbReference>
<dbReference type="GO" id="GO:0030145">
    <property type="term" value="F:manganese ion binding"/>
    <property type="evidence" value="ECO:0007669"/>
    <property type="project" value="InterPro"/>
</dbReference>
<comment type="caution">
    <text evidence="9">The sequence shown here is derived from an EMBL/GenBank/DDBJ whole genome shotgun (WGS) entry which is preliminary data.</text>
</comment>
<evidence type="ECO:0000313" key="9">
    <source>
        <dbReference type="EMBL" id="KAK6533274.1"/>
    </source>
</evidence>
<keyword evidence="4" id="KW-0479">Metal-binding</keyword>
<dbReference type="Pfam" id="PF00190">
    <property type="entry name" value="Cupin_1"/>
    <property type="match status" value="1"/>
</dbReference>
<evidence type="ECO:0000256" key="5">
    <source>
        <dbReference type="ARBA" id="ARBA00023211"/>
    </source>
</evidence>
<dbReference type="InterPro" id="IPR014710">
    <property type="entry name" value="RmlC-like_jellyroll"/>
</dbReference>
<comment type="subcellular location">
    <subcellularLocation>
        <location evidence="1">Secreted</location>
    </subcellularLocation>
</comment>
<keyword evidence="3" id="KW-0964">Secreted</keyword>
<dbReference type="PANTHER" id="PTHR31238">
    <property type="entry name" value="GERMIN-LIKE PROTEIN SUBFAMILY 3 MEMBER 3"/>
    <property type="match status" value="1"/>
</dbReference>
<dbReference type="Proteomes" id="UP001365542">
    <property type="component" value="Unassembled WGS sequence"/>
</dbReference>
<evidence type="ECO:0000313" key="10">
    <source>
        <dbReference type="Proteomes" id="UP001365542"/>
    </source>
</evidence>
<evidence type="ECO:0000259" key="8">
    <source>
        <dbReference type="SMART" id="SM00835"/>
    </source>
</evidence>
<dbReference type="CDD" id="cd02241">
    <property type="entry name" value="cupin_OxOx"/>
    <property type="match status" value="1"/>
</dbReference>
<keyword evidence="7" id="KW-0732">Signal</keyword>
<protein>
    <recommendedName>
        <fullName evidence="8">Cupin type-1 domain-containing protein</fullName>
    </recommendedName>
</protein>
<feature type="region of interest" description="Disordered" evidence="6">
    <location>
        <begin position="29"/>
        <end position="55"/>
    </location>
</feature>
<dbReference type="InterPro" id="IPR011051">
    <property type="entry name" value="RmlC_Cupin_sf"/>
</dbReference>
<sequence length="268" mass="28433">MHFRVSTLAILASLATSILAAPAPAPVAEAAPAPDKVEKRQAGAAPTLGEEPEPTYTGRAYGQLDLIAKLVTAPLQADRIALLRDEDFIFDFRNIEGTIQVATGNAGRVVVANRKTFPALIGTGSGMAIGFLGPCGFNTPHTHPRATELNVPVVGSLNTSLILENGVRVINAHVNTFQLHVFPQGAIHQEFNPDCGETIFVAGFNNEDFGTSQVADNFFKLPSNVITAAVGGTIVVDGRDIDQFRDLIPHNVAIGVQECLTKCGLSKR</sequence>
<feature type="signal peptide" evidence="7">
    <location>
        <begin position="1"/>
        <end position="20"/>
    </location>
</feature>
<name>A0AAV9X7G6_9PEZI</name>
<dbReference type="EMBL" id="JAVHJO010000011">
    <property type="protein sequence ID" value="KAK6533274.1"/>
    <property type="molecule type" value="Genomic_DNA"/>
</dbReference>
<comment type="similarity">
    <text evidence="2">Belongs to the germin family.</text>
</comment>
<reference evidence="9 10" key="1">
    <citation type="submission" date="2019-10" db="EMBL/GenBank/DDBJ databases">
        <authorList>
            <person name="Palmer J.M."/>
        </authorList>
    </citation>
    <scope>NUCLEOTIDE SEQUENCE [LARGE SCALE GENOMIC DNA]</scope>
    <source>
        <strain evidence="9 10">TWF694</strain>
    </source>
</reference>
<feature type="chain" id="PRO_5043317497" description="Cupin type-1 domain-containing protein" evidence="7">
    <location>
        <begin position="21"/>
        <end position="268"/>
    </location>
</feature>
<evidence type="ECO:0000256" key="4">
    <source>
        <dbReference type="ARBA" id="ARBA00022723"/>
    </source>
</evidence>
<proteinExistence type="inferred from homology"/>
<evidence type="ECO:0000256" key="2">
    <source>
        <dbReference type="ARBA" id="ARBA00007456"/>
    </source>
</evidence>
<gene>
    <name evidence="9" type="ORF">TWF694_002227</name>
</gene>
<dbReference type="GO" id="GO:0005576">
    <property type="term" value="C:extracellular region"/>
    <property type="evidence" value="ECO:0007669"/>
    <property type="project" value="UniProtKB-SubCell"/>
</dbReference>
<dbReference type="InterPro" id="IPR001929">
    <property type="entry name" value="Germin"/>
</dbReference>
<evidence type="ECO:0000256" key="7">
    <source>
        <dbReference type="SAM" id="SignalP"/>
    </source>
</evidence>
<keyword evidence="5" id="KW-0464">Manganese</keyword>
<dbReference type="PRINTS" id="PR00325">
    <property type="entry name" value="GERMIN"/>
</dbReference>
<dbReference type="SMART" id="SM00835">
    <property type="entry name" value="Cupin_1"/>
    <property type="match status" value="1"/>
</dbReference>
<dbReference type="PROSITE" id="PS00725">
    <property type="entry name" value="GERMIN"/>
    <property type="match status" value="1"/>
</dbReference>